<dbReference type="GO" id="GO:1990745">
    <property type="term" value="C:EARP complex"/>
    <property type="evidence" value="ECO:0007669"/>
    <property type="project" value="TreeGrafter"/>
</dbReference>
<feature type="compositionally biased region" description="Basic and acidic residues" evidence="3">
    <location>
        <begin position="180"/>
        <end position="198"/>
    </location>
</feature>
<dbReference type="GO" id="GO:0015031">
    <property type="term" value="P:protein transport"/>
    <property type="evidence" value="ECO:0007669"/>
    <property type="project" value="UniProtKB-UniRule"/>
</dbReference>
<feature type="region of interest" description="Disordered" evidence="3">
    <location>
        <begin position="1"/>
        <end position="38"/>
    </location>
</feature>
<dbReference type="Pfam" id="PF08700">
    <property type="entry name" value="VPS51_Exo84_N"/>
    <property type="match status" value="1"/>
</dbReference>
<proteinExistence type="inferred from homology"/>
<dbReference type="PANTHER" id="PTHR15954:SF4">
    <property type="entry name" value="VACUOLAR PROTEIN SORTING-ASSOCIATED PROTEIN 51 HOMOLOG"/>
    <property type="match status" value="1"/>
</dbReference>
<evidence type="ECO:0000313" key="5">
    <source>
        <dbReference type="Proteomes" id="UP000799766"/>
    </source>
</evidence>
<sequence length="262" mass="28849">MSTIASPRPSISIRSPSSSRTSQEFQPAQRQAANPRRNRAALRDYYGLRSAAPLDVSSGAQLEDAAKEESELSELDKPGFDAPAYVKNVLAKESLEGVLKTEGALVSGMLIVVAAEIRGFDGERKALVYDNYSKLIAATDTIRKMRSNMDPLTPTTSTLAPAISHIAETAATLSTSLTDRTSHPKEDVETPSDKEEQNQRATVRWVLDCPRRLRDLVTEGETDAAEADWEETRKILDKWKGVSGVEEIRNACEEALRKEETE</sequence>
<keyword evidence="2" id="KW-0813">Transport</keyword>
<dbReference type="InterPro" id="IPR014812">
    <property type="entry name" value="Vps51"/>
</dbReference>
<dbReference type="GO" id="GO:0042147">
    <property type="term" value="P:retrograde transport, endosome to Golgi"/>
    <property type="evidence" value="ECO:0007669"/>
    <property type="project" value="UniProtKB-UniRule"/>
</dbReference>
<dbReference type="OrthoDB" id="203678at2759"/>
<protein>
    <recommendedName>
        <fullName evidence="2">Vacuolar protein sorting-associated protein 51 homolog</fullName>
    </recommendedName>
</protein>
<name>A0A6A6P685_9PEZI</name>
<reference evidence="4" key="1">
    <citation type="journal article" date="2020" name="Stud. Mycol.">
        <title>101 Dothideomycetes genomes: a test case for predicting lifestyles and emergence of pathogens.</title>
        <authorList>
            <person name="Haridas S."/>
            <person name="Albert R."/>
            <person name="Binder M."/>
            <person name="Bloem J."/>
            <person name="Labutti K."/>
            <person name="Salamov A."/>
            <person name="Andreopoulos B."/>
            <person name="Baker S."/>
            <person name="Barry K."/>
            <person name="Bills G."/>
            <person name="Bluhm B."/>
            <person name="Cannon C."/>
            <person name="Castanera R."/>
            <person name="Culley D."/>
            <person name="Daum C."/>
            <person name="Ezra D."/>
            <person name="Gonzalez J."/>
            <person name="Henrissat B."/>
            <person name="Kuo A."/>
            <person name="Liang C."/>
            <person name="Lipzen A."/>
            <person name="Lutzoni F."/>
            <person name="Magnuson J."/>
            <person name="Mondo S."/>
            <person name="Nolan M."/>
            <person name="Ohm R."/>
            <person name="Pangilinan J."/>
            <person name="Park H.-J."/>
            <person name="Ramirez L."/>
            <person name="Alfaro M."/>
            <person name="Sun H."/>
            <person name="Tritt A."/>
            <person name="Yoshinaga Y."/>
            <person name="Zwiers L.-H."/>
            <person name="Turgeon B."/>
            <person name="Goodwin S."/>
            <person name="Spatafora J."/>
            <person name="Crous P."/>
            <person name="Grigoriev I."/>
        </authorList>
    </citation>
    <scope>NUCLEOTIDE SEQUENCE</scope>
    <source>
        <strain evidence="4">ATCC 16933</strain>
    </source>
</reference>
<evidence type="ECO:0000256" key="3">
    <source>
        <dbReference type="SAM" id="MobiDB-lite"/>
    </source>
</evidence>
<comment type="similarity">
    <text evidence="1 2">Belongs to the VPS51 family.</text>
</comment>
<feature type="compositionally biased region" description="Basic and acidic residues" evidence="3">
    <location>
        <begin position="64"/>
        <end position="77"/>
    </location>
</feature>
<comment type="function">
    <text evidence="2">Acts as component of the GARP complex that is involved in retrograde transport from early and late endosomes to the trans-Golgi network (TGN).</text>
</comment>
<dbReference type="GO" id="GO:0006869">
    <property type="term" value="P:lipid transport"/>
    <property type="evidence" value="ECO:0007669"/>
    <property type="project" value="UniProtKB-UniRule"/>
</dbReference>
<comment type="subunit">
    <text evidence="2">Component of the Golgi-associated retrograde protein (GARP) complex.</text>
</comment>
<dbReference type="GO" id="GO:0032456">
    <property type="term" value="P:endocytic recycling"/>
    <property type="evidence" value="ECO:0007669"/>
    <property type="project" value="TreeGrafter"/>
</dbReference>
<dbReference type="GO" id="GO:0007030">
    <property type="term" value="P:Golgi organization"/>
    <property type="evidence" value="ECO:0007669"/>
    <property type="project" value="UniProtKB-UniRule"/>
</dbReference>
<dbReference type="EMBL" id="MU001675">
    <property type="protein sequence ID" value="KAF2459501.1"/>
    <property type="molecule type" value="Genomic_DNA"/>
</dbReference>
<keyword evidence="2" id="KW-0653">Protein transport</keyword>
<dbReference type="AlphaFoldDB" id="A0A6A6P685"/>
<organism evidence="4 5">
    <name type="scientific">Lineolata rhizophorae</name>
    <dbReference type="NCBI Taxonomy" id="578093"/>
    <lineage>
        <taxon>Eukaryota</taxon>
        <taxon>Fungi</taxon>
        <taxon>Dikarya</taxon>
        <taxon>Ascomycota</taxon>
        <taxon>Pezizomycotina</taxon>
        <taxon>Dothideomycetes</taxon>
        <taxon>Dothideomycetes incertae sedis</taxon>
        <taxon>Lineolatales</taxon>
        <taxon>Lineolataceae</taxon>
        <taxon>Lineolata</taxon>
    </lineage>
</organism>
<dbReference type="GO" id="GO:0000938">
    <property type="term" value="C:GARP complex"/>
    <property type="evidence" value="ECO:0007669"/>
    <property type="project" value="UniProtKB-UniRule"/>
</dbReference>
<evidence type="ECO:0000313" key="4">
    <source>
        <dbReference type="EMBL" id="KAF2459501.1"/>
    </source>
</evidence>
<gene>
    <name evidence="4" type="ORF">BDY21DRAFT_281997</name>
</gene>
<feature type="compositionally biased region" description="Low complexity" evidence="3">
    <location>
        <begin position="1"/>
        <end position="35"/>
    </location>
</feature>
<dbReference type="GO" id="GO:0016020">
    <property type="term" value="C:membrane"/>
    <property type="evidence" value="ECO:0007669"/>
    <property type="project" value="TreeGrafter"/>
</dbReference>
<dbReference type="GO" id="GO:0005829">
    <property type="term" value="C:cytosol"/>
    <property type="evidence" value="ECO:0007669"/>
    <property type="project" value="GOC"/>
</dbReference>
<comment type="subcellular location">
    <subcellularLocation>
        <location evidence="2">Golgi apparatus</location>
        <location evidence="2">trans-Golgi network</location>
    </subcellularLocation>
</comment>
<keyword evidence="2" id="KW-0445">Lipid transport</keyword>
<dbReference type="GO" id="GO:0048193">
    <property type="term" value="P:Golgi vesicle transport"/>
    <property type="evidence" value="ECO:0007669"/>
    <property type="project" value="TreeGrafter"/>
</dbReference>
<feature type="region of interest" description="Disordered" evidence="3">
    <location>
        <begin position="173"/>
        <end position="199"/>
    </location>
</feature>
<evidence type="ECO:0000256" key="1">
    <source>
        <dbReference type="ARBA" id="ARBA00006080"/>
    </source>
</evidence>
<evidence type="ECO:0000256" key="2">
    <source>
        <dbReference type="RuleBase" id="RU368010"/>
    </source>
</evidence>
<feature type="region of interest" description="Disordered" evidence="3">
    <location>
        <begin position="58"/>
        <end position="77"/>
    </location>
</feature>
<dbReference type="PANTHER" id="PTHR15954">
    <property type="entry name" value="VACUOLAR PROTEIN SORTING-ASSOCIATED PROTEIN 51 HOMOLOG"/>
    <property type="match status" value="1"/>
</dbReference>
<keyword evidence="5" id="KW-1185">Reference proteome</keyword>
<accession>A0A6A6P685</accession>
<keyword evidence="2" id="KW-0333">Golgi apparatus</keyword>
<dbReference type="Proteomes" id="UP000799766">
    <property type="component" value="Unassembled WGS sequence"/>
</dbReference>